<protein>
    <submittedName>
        <fullName evidence="2">Uncharacterized protein</fullName>
    </submittedName>
</protein>
<evidence type="ECO:0000313" key="2">
    <source>
        <dbReference type="EMBL" id="KAF2230993.1"/>
    </source>
</evidence>
<dbReference type="EMBL" id="ML991833">
    <property type="protein sequence ID" value="KAF2230993.1"/>
    <property type="molecule type" value="Genomic_DNA"/>
</dbReference>
<organism evidence="2 3">
    <name type="scientific">Viridothelium virens</name>
    <name type="common">Speckled blister lichen</name>
    <name type="synonym">Trypethelium virens</name>
    <dbReference type="NCBI Taxonomy" id="1048519"/>
    <lineage>
        <taxon>Eukaryota</taxon>
        <taxon>Fungi</taxon>
        <taxon>Dikarya</taxon>
        <taxon>Ascomycota</taxon>
        <taxon>Pezizomycotina</taxon>
        <taxon>Dothideomycetes</taxon>
        <taxon>Dothideomycetes incertae sedis</taxon>
        <taxon>Trypetheliales</taxon>
        <taxon>Trypetheliaceae</taxon>
        <taxon>Viridothelium</taxon>
    </lineage>
</organism>
<name>A0A6A6H097_VIRVR</name>
<sequence length="113" mass="12898">MKNRFFIVNIYTKFNLALVLIPVVLSGLLRTIVISRIEKVKSLLTLLHIPDQAYNPGDKAEPMAERLPNPDLRALYMISGLQWLPICRVSWQYIMVKREVVISSLIAPFTCLG</sequence>
<keyword evidence="1" id="KW-0812">Transmembrane</keyword>
<evidence type="ECO:0000256" key="1">
    <source>
        <dbReference type="SAM" id="Phobius"/>
    </source>
</evidence>
<keyword evidence="3" id="KW-1185">Reference proteome</keyword>
<gene>
    <name evidence="2" type="ORF">EV356DRAFT_317229</name>
</gene>
<evidence type="ECO:0000313" key="3">
    <source>
        <dbReference type="Proteomes" id="UP000800092"/>
    </source>
</evidence>
<reference evidence="2" key="1">
    <citation type="journal article" date="2020" name="Stud. Mycol.">
        <title>101 Dothideomycetes genomes: a test case for predicting lifestyles and emergence of pathogens.</title>
        <authorList>
            <person name="Haridas S."/>
            <person name="Albert R."/>
            <person name="Binder M."/>
            <person name="Bloem J."/>
            <person name="Labutti K."/>
            <person name="Salamov A."/>
            <person name="Andreopoulos B."/>
            <person name="Baker S."/>
            <person name="Barry K."/>
            <person name="Bills G."/>
            <person name="Bluhm B."/>
            <person name="Cannon C."/>
            <person name="Castanera R."/>
            <person name="Culley D."/>
            <person name="Daum C."/>
            <person name="Ezra D."/>
            <person name="Gonzalez J."/>
            <person name="Henrissat B."/>
            <person name="Kuo A."/>
            <person name="Liang C."/>
            <person name="Lipzen A."/>
            <person name="Lutzoni F."/>
            <person name="Magnuson J."/>
            <person name="Mondo S."/>
            <person name="Nolan M."/>
            <person name="Ohm R."/>
            <person name="Pangilinan J."/>
            <person name="Park H.-J."/>
            <person name="Ramirez L."/>
            <person name="Alfaro M."/>
            <person name="Sun H."/>
            <person name="Tritt A."/>
            <person name="Yoshinaga Y."/>
            <person name="Zwiers L.-H."/>
            <person name="Turgeon B."/>
            <person name="Goodwin S."/>
            <person name="Spatafora J."/>
            <person name="Crous P."/>
            <person name="Grigoriev I."/>
        </authorList>
    </citation>
    <scope>NUCLEOTIDE SEQUENCE</scope>
    <source>
        <strain evidence="2">Tuck. ex Michener</strain>
    </source>
</reference>
<dbReference type="AlphaFoldDB" id="A0A6A6H097"/>
<accession>A0A6A6H097</accession>
<keyword evidence="1" id="KW-1133">Transmembrane helix</keyword>
<proteinExistence type="predicted"/>
<keyword evidence="1" id="KW-0472">Membrane</keyword>
<feature type="transmembrane region" description="Helical" evidence="1">
    <location>
        <begin position="14"/>
        <end position="33"/>
    </location>
</feature>
<dbReference type="Proteomes" id="UP000800092">
    <property type="component" value="Unassembled WGS sequence"/>
</dbReference>